<organism evidence="5 6">
    <name type="scientific">Chitinophaga tropicalis</name>
    <dbReference type="NCBI Taxonomy" id="2683588"/>
    <lineage>
        <taxon>Bacteria</taxon>
        <taxon>Pseudomonadati</taxon>
        <taxon>Bacteroidota</taxon>
        <taxon>Chitinophagia</taxon>
        <taxon>Chitinophagales</taxon>
        <taxon>Chitinophagaceae</taxon>
        <taxon>Chitinophaga</taxon>
    </lineage>
</organism>
<dbReference type="Gene3D" id="2.60.120.970">
    <property type="match status" value="1"/>
</dbReference>
<evidence type="ECO:0000256" key="2">
    <source>
        <dbReference type="ARBA" id="ARBA00022525"/>
    </source>
</evidence>
<dbReference type="PROSITE" id="PS51257">
    <property type="entry name" value="PROKAR_LIPOPROTEIN"/>
    <property type="match status" value="1"/>
</dbReference>
<evidence type="ECO:0000259" key="4">
    <source>
        <dbReference type="Pfam" id="PF24517"/>
    </source>
</evidence>
<dbReference type="GO" id="GO:0005576">
    <property type="term" value="C:extracellular region"/>
    <property type="evidence" value="ECO:0007669"/>
    <property type="project" value="UniProtKB-SubCell"/>
</dbReference>
<comment type="subcellular location">
    <subcellularLocation>
        <location evidence="1">Secreted</location>
    </subcellularLocation>
</comment>
<protein>
    <submittedName>
        <fullName evidence="5">DNRLRE domain-containing protein</fullName>
    </submittedName>
</protein>
<dbReference type="AlphaFoldDB" id="A0A7K1UE94"/>
<gene>
    <name evidence="5" type="ORF">GO493_30445</name>
</gene>
<dbReference type="Proteomes" id="UP000461730">
    <property type="component" value="Unassembled WGS sequence"/>
</dbReference>
<dbReference type="Pfam" id="PF24517">
    <property type="entry name" value="CBM96"/>
    <property type="match status" value="1"/>
</dbReference>
<dbReference type="RefSeq" id="WP_157310022.1">
    <property type="nucleotide sequence ID" value="NZ_WRXN01000033.1"/>
</dbReference>
<evidence type="ECO:0000313" key="6">
    <source>
        <dbReference type="Proteomes" id="UP000461730"/>
    </source>
</evidence>
<sequence>MKSIQSLIPGLLFISAIISCRQNKILVQRPEKGMDTYVHEYHPNRNFNWDTKIAVMAWTFSGTPGNCRGLIRFDLSSIPVRAKVTKAELYLYHVTDQGNNPQHSQLSGANAGYLMQVSSSWSADSVTWSNQPAVISESQVVLPASTSETQDYVVDVTAMVSNMVKQPANNNGFMIRLQNEDYYRALMFASSNHKNLELHPTLKVYYK</sequence>
<evidence type="ECO:0000256" key="3">
    <source>
        <dbReference type="ARBA" id="ARBA00022729"/>
    </source>
</evidence>
<evidence type="ECO:0000256" key="1">
    <source>
        <dbReference type="ARBA" id="ARBA00004613"/>
    </source>
</evidence>
<keyword evidence="3" id="KW-0732">Signal</keyword>
<feature type="domain" description="Carbohydrate-binding module family 96" evidence="4">
    <location>
        <begin position="34"/>
        <end position="195"/>
    </location>
</feature>
<comment type="caution">
    <text evidence="5">The sequence shown here is derived from an EMBL/GenBank/DDBJ whole genome shotgun (WGS) entry which is preliminary data.</text>
</comment>
<dbReference type="InterPro" id="IPR055372">
    <property type="entry name" value="CBM96"/>
</dbReference>
<accession>A0A7K1UE94</accession>
<dbReference type="EMBL" id="WRXN01000033">
    <property type="protein sequence ID" value="MVT12608.1"/>
    <property type="molecule type" value="Genomic_DNA"/>
</dbReference>
<evidence type="ECO:0000313" key="5">
    <source>
        <dbReference type="EMBL" id="MVT12608.1"/>
    </source>
</evidence>
<keyword evidence="6" id="KW-1185">Reference proteome</keyword>
<keyword evidence="2" id="KW-0964">Secreted</keyword>
<reference evidence="5 6" key="1">
    <citation type="submission" date="2019-12" db="EMBL/GenBank/DDBJ databases">
        <title>Chitinophaga sp. strain ysch24 (GDMCC 1.1355), whole genome shotgun sequence.</title>
        <authorList>
            <person name="Zhang X."/>
        </authorList>
    </citation>
    <scope>NUCLEOTIDE SEQUENCE [LARGE SCALE GENOMIC DNA]</scope>
    <source>
        <strain evidence="6">ysch24</strain>
    </source>
</reference>
<dbReference type="NCBIfam" id="NF033679">
    <property type="entry name" value="DNRLRE_dom"/>
    <property type="match status" value="1"/>
</dbReference>
<proteinExistence type="predicted"/>
<name>A0A7K1UE94_9BACT</name>